<dbReference type="EMBL" id="FOMO01000004">
    <property type="protein sequence ID" value="SFD79246.1"/>
    <property type="molecule type" value="Genomic_DNA"/>
</dbReference>
<proteinExistence type="inferred from homology"/>
<evidence type="ECO:0000256" key="5">
    <source>
        <dbReference type="ARBA" id="ARBA00022777"/>
    </source>
</evidence>
<accession>A0A1I1V8C0</accession>
<dbReference type="PANTHER" id="PTHR11042:SF160">
    <property type="entry name" value="EUKARYOTIC TRANSLATION INITIATION FACTOR 2-ALPHA KINASE 1"/>
    <property type="match status" value="1"/>
</dbReference>
<evidence type="ECO:0000256" key="7">
    <source>
        <dbReference type="ARBA" id="ARBA00023193"/>
    </source>
</evidence>
<evidence type="ECO:0000256" key="8">
    <source>
        <dbReference type="ARBA" id="ARBA00037982"/>
    </source>
</evidence>
<dbReference type="GO" id="GO:0006796">
    <property type="term" value="P:phosphate-containing compound metabolic process"/>
    <property type="evidence" value="ECO:0007669"/>
    <property type="project" value="UniProtKB-ARBA"/>
</dbReference>
<reference evidence="13" key="1">
    <citation type="submission" date="2016-10" db="EMBL/GenBank/DDBJ databases">
        <authorList>
            <person name="Varghese N."/>
            <person name="Submissions S."/>
        </authorList>
    </citation>
    <scope>NUCLEOTIDE SEQUENCE [LARGE SCALE GENOMIC DNA]</scope>
    <source>
        <strain evidence="13">JCM 2783</strain>
    </source>
</reference>
<dbReference type="AlphaFoldDB" id="A0A1I1V8C0"/>
<dbReference type="GO" id="GO:0005737">
    <property type="term" value="C:cytoplasm"/>
    <property type="evidence" value="ECO:0007669"/>
    <property type="project" value="TreeGrafter"/>
</dbReference>
<dbReference type="PROSITE" id="PS50011">
    <property type="entry name" value="PROTEIN_KINASE_DOM"/>
    <property type="match status" value="1"/>
</dbReference>
<protein>
    <recommendedName>
        <fullName evidence="1">non-specific serine/threonine protein kinase</fullName>
        <ecNumber evidence="1">2.7.11.1</ecNumber>
    </recommendedName>
</protein>
<name>A0A1I1V8C0_PSEOC</name>
<dbReference type="Proteomes" id="UP000243950">
    <property type="component" value="Unassembled WGS sequence"/>
</dbReference>
<dbReference type="RefSeq" id="WP_167363130.1">
    <property type="nucleotide sequence ID" value="NZ_BSSG01000003.1"/>
</dbReference>
<keyword evidence="4" id="KW-0547">Nucleotide-binding</keyword>
<keyword evidence="2 12" id="KW-0723">Serine/threonine-protein kinase</keyword>
<dbReference type="GO" id="GO:0006950">
    <property type="term" value="P:response to stress"/>
    <property type="evidence" value="ECO:0007669"/>
    <property type="project" value="UniProtKB-ARBA"/>
</dbReference>
<dbReference type="Gene3D" id="1.10.510.10">
    <property type="entry name" value="Transferase(Phosphotransferase) domain 1"/>
    <property type="match status" value="1"/>
</dbReference>
<evidence type="ECO:0000313" key="12">
    <source>
        <dbReference type="EMBL" id="SFD79246.1"/>
    </source>
</evidence>
<gene>
    <name evidence="12" type="ORF">SAMN05216372_104150</name>
</gene>
<evidence type="ECO:0000313" key="13">
    <source>
        <dbReference type="Proteomes" id="UP000243950"/>
    </source>
</evidence>
<keyword evidence="3" id="KW-0808">Transferase</keyword>
<evidence type="ECO:0000256" key="10">
    <source>
        <dbReference type="ARBA" id="ARBA00048977"/>
    </source>
</evidence>
<dbReference type="EC" id="2.7.11.1" evidence="1"/>
<dbReference type="SUPFAM" id="SSF56112">
    <property type="entry name" value="Protein kinase-like (PK-like)"/>
    <property type="match status" value="1"/>
</dbReference>
<evidence type="ECO:0000256" key="1">
    <source>
        <dbReference type="ARBA" id="ARBA00012513"/>
    </source>
</evidence>
<evidence type="ECO:0000256" key="3">
    <source>
        <dbReference type="ARBA" id="ARBA00022679"/>
    </source>
</evidence>
<comment type="similarity">
    <text evidence="8">Belongs to the protein kinase superfamily. Ser/Thr protein kinase family. GCN2 subfamily.</text>
</comment>
<dbReference type="InterPro" id="IPR050339">
    <property type="entry name" value="CC_SR_Kinase"/>
</dbReference>
<dbReference type="GO" id="GO:0004674">
    <property type="term" value="F:protein serine/threonine kinase activity"/>
    <property type="evidence" value="ECO:0007669"/>
    <property type="project" value="UniProtKB-KW"/>
</dbReference>
<dbReference type="InterPro" id="IPR011009">
    <property type="entry name" value="Kinase-like_dom_sf"/>
</dbReference>
<comment type="catalytic activity">
    <reaction evidence="9">
        <text>L-threonyl-[protein] + ATP = O-phospho-L-threonyl-[protein] + ADP + H(+)</text>
        <dbReference type="Rhea" id="RHEA:46608"/>
        <dbReference type="Rhea" id="RHEA-COMP:11060"/>
        <dbReference type="Rhea" id="RHEA-COMP:11605"/>
        <dbReference type="ChEBI" id="CHEBI:15378"/>
        <dbReference type="ChEBI" id="CHEBI:30013"/>
        <dbReference type="ChEBI" id="CHEBI:30616"/>
        <dbReference type="ChEBI" id="CHEBI:61977"/>
        <dbReference type="ChEBI" id="CHEBI:456216"/>
        <dbReference type="EC" id="2.7.11.1"/>
    </reaction>
    <physiologicalReaction direction="left-to-right" evidence="9">
        <dbReference type="Rhea" id="RHEA:46609"/>
    </physiologicalReaction>
</comment>
<dbReference type="GO" id="GO:0005524">
    <property type="term" value="F:ATP binding"/>
    <property type="evidence" value="ECO:0007669"/>
    <property type="project" value="UniProtKB-KW"/>
</dbReference>
<dbReference type="SMART" id="SM00220">
    <property type="entry name" value="S_TKc"/>
    <property type="match status" value="1"/>
</dbReference>
<keyword evidence="13" id="KW-1185">Reference proteome</keyword>
<dbReference type="PANTHER" id="PTHR11042">
    <property type="entry name" value="EUKARYOTIC TRANSLATION INITIATION FACTOR 2-ALPHA KINASE EIF2-ALPHA KINASE -RELATED"/>
    <property type="match status" value="1"/>
</dbReference>
<keyword evidence="5 12" id="KW-0418">Kinase</keyword>
<keyword evidence="7" id="KW-0652">Protein synthesis inhibitor</keyword>
<evidence type="ECO:0000256" key="9">
    <source>
        <dbReference type="ARBA" id="ARBA00048659"/>
    </source>
</evidence>
<sequence>MKPESSREQWIDTASFNERWEILEEGVGEGGQGVGHKAVRKEDQQIAFLKILKEDRSERRARFYSEARSYNSLSGLQVPRMIESNTHLHADKNVGLYIATEFIEGSTLRDWLSRNRKLSLDQMIEVTLKLLDTVAHAHAAGVLHRDIKPDNIIMREGDVLCPVLIDFGIAYDQNLDMPKPLTLEGNELGNRFLSLPELKGGSKDKRSPVSDLTVVAGVFFFLFTHRNPTQLVDGEEKLPHQRADVLRYFSGFERSGIRSFFDKAFAVPVNKRFLTAEQMKDGLRKILTRHSEPEPADKHEQLQRLMEDRSIQSRGDRSQLVRKALEWAMAAYKDVAVKSNGLLTAQQVDIVPKAELGFVRIRWDMEGAYRLCTYIWVEIAGGDLVWHNFSGEVHRVEIGIDLEKLSPSSVLEEAVITDILRVMKHEPIDLTPEFSGLHVLRDRLTNSWDEAIELSRVFNLPVFTIVYDCAQPVVHREHLLERVLGDQTVQDVLRSSFVLLVAKRSSMPSHLDLPNVSDHSGVIVDGQWTRQRHLAANREAARIDLSELQQGFAR</sequence>
<evidence type="ECO:0000256" key="2">
    <source>
        <dbReference type="ARBA" id="ARBA00022527"/>
    </source>
</evidence>
<evidence type="ECO:0000256" key="4">
    <source>
        <dbReference type="ARBA" id="ARBA00022741"/>
    </source>
</evidence>
<dbReference type="InterPro" id="IPR000719">
    <property type="entry name" value="Prot_kinase_dom"/>
</dbReference>
<feature type="domain" description="Protein kinase" evidence="11">
    <location>
        <begin position="21"/>
        <end position="287"/>
    </location>
</feature>
<dbReference type="InterPro" id="IPR008271">
    <property type="entry name" value="Ser/Thr_kinase_AS"/>
</dbReference>
<dbReference type="Pfam" id="PF00069">
    <property type="entry name" value="Pkinase"/>
    <property type="match status" value="1"/>
</dbReference>
<evidence type="ECO:0000259" key="11">
    <source>
        <dbReference type="PROSITE" id="PS50011"/>
    </source>
</evidence>
<dbReference type="PROSITE" id="PS00108">
    <property type="entry name" value="PROTEIN_KINASE_ST"/>
    <property type="match status" value="1"/>
</dbReference>
<evidence type="ECO:0000256" key="6">
    <source>
        <dbReference type="ARBA" id="ARBA00022840"/>
    </source>
</evidence>
<organism evidence="12 13">
    <name type="scientific">Pseudomonas straminea</name>
    <dbReference type="NCBI Taxonomy" id="47882"/>
    <lineage>
        <taxon>Bacteria</taxon>
        <taxon>Pseudomonadati</taxon>
        <taxon>Pseudomonadota</taxon>
        <taxon>Gammaproteobacteria</taxon>
        <taxon>Pseudomonadales</taxon>
        <taxon>Pseudomonadaceae</taxon>
        <taxon>Phytopseudomonas</taxon>
    </lineage>
</organism>
<dbReference type="GO" id="GO:0017148">
    <property type="term" value="P:negative regulation of translation"/>
    <property type="evidence" value="ECO:0007669"/>
    <property type="project" value="UniProtKB-KW"/>
</dbReference>
<keyword evidence="6" id="KW-0067">ATP-binding</keyword>
<comment type="catalytic activity">
    <reaction evidence="10">
        <text>L-seryl-[protein] + ATP = O-phospho-L-seryl-[protein] + ADP + H(+)</text>
        <dbReference type="Rhea" id="RHEA:17989"/>
        <dbReference type="Rhea" id="RHEA-COMP:9863"/>
        <dbReference type="Rhea" id="RHEA-COMP:11604"/>
        <dbReference type="ChEBI" id="CHEBI:15378"/>
        <dbReference type="ChEBI" id="CHEBI:29999"/>
        <dbReference type="ChEBI" id="CHEBI:30616"/>
        <dbReference type="ChEBI" id="CHEBI:83421"/>
        <dbReference type="ChEBI" id="CHEBI:456216"/>
        <dbReference type="EC" id="2.7.11.1"/>
    </reaction>
    <physiologicalReaction direction="left-to-right" evidence="10">
        <dbReference type="Rhea" id="RHEA:17990"/>
    </physiologicalReaction>
</comment>